<evidence type="ECO:0000313" key="3">
    <source>
        <dbReference type="EMBL" id="ELZ91662.1"/>
    </source>
</evidence>
<comment type="caution">
    <text evidence="3">The sequence shown here is derived from an EMBL/GenBank/DDBJ whole genome shotgun (WGS) entry which is preliminary data.</text>
</comment>
<dbReference type="Gene3D" id="3.40.50.620">
    <property type="entry name" value="HUPs"/>
    <property type="match status" value="1"/>
</dbReference>
<dbReference type="RefSeq" id="WP_008321453.1">
    <property type="nucleotide sequence ID" value="NZ_AOLN01000018.1"/>
</dbReference>
<organism evidence="3 4">
    <name type="scientific">Haloferax mucosum ATCC BAA-1512</name>
    <dbReference type="NCBI Taxonomy" id="662479"/>
    <lineage>
        <taxon>Archaea</taxon>
        <taxon>Methanobacteriati</taxon>
        <taxon>Methanobacteriota</taxon>
        <taxon>Stenosarchaea group</taxon>
        <taxon>Halobacteria</taxon>
        <taxon>Halobacteriales</taxon>
        <taxon>Haloferacaceae</taxon>
        <taxon>Haloferax</taxon>
    </lineage>
</organism>
<gene>
    <name evidence="3" type="ORF">C440_15149</name>
</gene>
<dbReference type="CDD" id="cd00293">
    <property type="entry name" value="USP-like"/>
    <property type="match status" value="1"/>
</dbReference>
<dbReference type="OrthoDB" id="281037at2157"/>
<feature type="domain" description="UspA" evidence="2">
    <location>
        <begin position="1"/>
        <end position="126"/>
    </location>
</feature>
<dbReference type="SUPFAM" id="SSF52402">
    <property type="entry name" value="Adenine nucleotide alpha hydrolases-like"/>
    <property type="match status" value="1"/>
</dbReference>
<dbReference type="Pfam" id="PF00582">
    <property type="entry name" value="Usp"/>
    <property type="match status" value="1"/>
</dbReference>
<comment type="similarity">
    <text evidence="1">Belongs to the universal stress protein A family.</text>
</comment>
<dbReference type="PRINTS" id="PR01438">
    <property type="entry name" value="UNVRSLSTRESS"/>
</dbReference>
<dbReference type="STRING" id="662479.C440_15149"/>
<reference evidence="3 4" key="1">
    <citation type="journal article" date="2014" name="PLoS Genet.">
        <title>Phylogenetically driven sequencing of extremely halophilic archaea reveals strategies for static and dynamic osmo-response.</title>
        <authorList>
            <person name="Becker E.A."/>
            <person name="Seitzer P.M."/>
            <person name="Tritt A."/>
            <person name="Larsen D."/>
            <person name="Krusor M."/>
            <person name="Yao A.I."/>
            <person name="Wu D."/>
            <person name="Madern D."/>
            <person name="Eisen J.A."/>
            <person name="Darling A.E."/>
            <person name="Facciotti M.T."/>
        </authorList>
    </citation>
    <scope>NUCLEOTIDE SEQUENCE [LARGE SCALE GENOMIC DNA]</scope>
    <source>
        <strain evidence="3 4">ATCC BAA-1512</strain>
    </source>
</reference>
<evidence type="ECO:0000313" key="4">
    <source>
        <dbReference type="Proteomes" id="UP000011550"/>
    </source>
</evidence>
<dbReference type="InterPro" id="IPR006015">
    <property type="entry name" value="Universal_stress_UspA"/>
</dbReference>
<protein>
    <submittedName>
        <fullName evidence="3">UspA domain-containing protein</fullName>
    </submittedName>
</protein>
<dbReference type="InterPro" id="IPR014729">
    <property type="entry name" value="Rossmann-like_a/b/a_fold"/>
</dbReference>
<dbReference type="Proteomes" id="UP000011550">
    <property type="component" value="Unassembled WGS sequence"/>
</dbReference>
<evidence type="ECO:0000256" key="1">
    <source>
        <dbReference type="ARBA" id="ARBA00008791"/>
    </source>
</evidence>
<dbReference type="AlphaFoldDB" id="M0I6L8"/>
<dbReference type="PANTHER" id="PTHR46268">
    <property type="entry name" value="STRESS RESPONSE PROTEIN NHAX"/>
    <property type="match status" value="1"/>
</dbReference>
<keyword evidence="4" id="KW-1185">Reference proteome</keyword>
<sequence length="135" mass="14101">MYQVVIGVDDDAEHALACVEAVAELPGDASDKTVTLVHSFTDNPSGASATQIHSVRKAGESLDDHGIDYNVTESSGDPAEVIVEFAEDENADLIVTAGRKRSPAGKALFGSVTQSVILNTDLPVMVSGTTKRASE</sequence>
<dbReference type="PANTHER" id="PTHR46268:SF6">
    <property type="entry name" value="UNIVERSAL STRESS PROTEIN UP12"/>
    <property type="match status" value="1"/>
</dbReference>
<name>M0I6L8_9EURY</name>
<proteinExistence type="inferred from homology"/>
<accession>M0I6L8</accession>
<evidence type="ECO:0000259" key="2">
    <source>
        <dbReference type="Pfam" id="PF00582"/>
    </source>
</evidence>
<dbReference type="PATRIC" id="fig|662479.7.peg.3071"/>
<dbReference type="InterPro" id="IPR006016">
    <property type="entry name" value="UspA"/>
</dbReference>
<dbReference type="EMBL" id="AOLN01000018">
    <property type="protein sequence ID" value="ELZ91662.1"/>
    <property type="molecule type" value="Genomic_DNA"/>
</dbReference>